<evidence type="ECO:0000313" key="2">
    <source>
        <dbReference type="EMBL" id="MBD2757524.1"/>
    </source>
</evidence>
<accession>A0A927GH34</accession>
<keyword evidence="3" id="KW-1185">Reference proteome</keyword>
<comment type="caution">
    <text evidence="2">The sequence shown here is derived from an EMBL/GenBank/DDBJ whole genome shotgun (WGS) entry which is preliminary data.</text>
</comment>
<dbReference type="AlphaFoldDB" id="A0A927GH34"/>
<dbReference type="InterPro" id="IPR038740">
    <property type="entry name" value="BioF2-like_GNAT_dom"/>
</dbReference>
<reference evidence="2" key="1">
    <citation type="submission" date="2020-09" db="EMBL/GenBank/DDBJ databases">
        <authorList>
            <person name="Kim M.K."/>
        </authorList>
    </citation>
    <scope>NUCLEOTIDE SEQUENCE</scope>
    <source>
        <strain evidence="2">BT704</strain>
    </source>
</reference>
<evidence type="ECO:0000259" key="1">
    <source>
        <dbReference type="Pfam" id="PF13480"/>
    </source>
</evidence>
<dbReference type="Proteomes" id="UP000653797">
    <property type="component" value="Unassembled WGS sequence"/>
</dbReference>
<dbReference type="Gene3D" id="3.40.630.30">
    <property type="match status" value="1"/>
</dbReference>
<proteinExistence type="predicted"/>
<protein>
    <submittedName>
        <fullName evidence="2">GNAT family N-acetyltransferase</fullName>
    </submittedName>
</protein>
<dbReference type="InterPro" id="IPR016181">
    <property type="entry name" value="Acyl_CoA_acyltransferase"/>
</dbReference>
<gene>
    <name evidence="2" type="ORF">IC230_31935</name>
</gene>
<dbReference type="EMBL" id="JACXAA010000024">
    <property type="protein sequence ID" value="MBD2757524.1"/>
    <property type="molecule type" value="Genomic_DNA"/>
</dbReference>
<sequence>MTEMLRILPRPQIDADAWNTCVTASPHRITYGFSWYLDIVLPAPGWKWVGLVIMNEAGGYQAVMPIPLRRKSIAGITYEWVVHQPLFCHFLAVFSRDPELDSRPFFQLMNQQFRYGSVVNLSQKPANTTSFDTLRVLTTHTLDLSVNYERIYQNYTYDRKVNLRRALRMNWVIVDSTNPDPLLNLFRENHADTISGGVADWAYEMLRNLTNELNQRGLATLRYATRDGRIEAGALFVQEGNRVIYLFNAASEIGRKGNARTLLIDQMIREKAGGHYLEGEPCLFDFESPGKQSIRRFYQSFGAVEEPFWTMHWSRLTKLERLAQRIRNVIKKAPVTT</sequence>
<evidence type="ECO:0000313" key="3">
    <source>
        <dbReference type="Proteomes" id="UP000653797"/>
    </source>
</evidence>
<organism evidence="2 3">
    <name type="scientific">Spirosoma validum</name>
    <dbReference type="NCBI Taxonomy" id="2771355"/>
    <lineage>
        <taxon>Bacteria</taxon>
        <taxon>Pseudomonadati</taxon>
        <taxon>Bacteroidota</taxon>
        <taxon>Cytophagia</taxon>
        <taxon>Cytophagales</taxon>
        <taxon>Cytophagaceae</taxon>
        <taxon>Spirosoma</taxon>
    </lineage>
</organism>
<name>A0A927GH34_9BACT</name>
<dbReference type="SUPFAM" id="SSF55729">
    <property type="entry name" value="Acyl-CoA N-acyltransferases (Nat)"/>
    <property type="match status" value="1"/>
</dbReference>
<dbReference type="Pfam" id="PF13480">
    <property type="entry name" value="Acetyltransf_6"/>
    <property type="match status" value="1"/>
</dbReference>
<feature type="domain" description="BioF2-like acetyltransferase" evidence="1">
    <location>
        <begin position="175"/>
        <end position="270"/>
    </location>
</feature>